<sequence>MTSHRATLDDSAGGILELGDSDSGAEDATLPRQRPQWTRIWRTTNTDGLAEFRASLPTQAVGKSNQVGCTINHLLDHDYNLHRCSHTMRSQMVHCTSQRCKKKLQRVNDGISRLNPRCCCRYKFNLCLSSSTCEEYIRNVLNGGEKTTATRLPTLLGVLVADQMMAGPAPKHTQVADFVKNWRRRNPKDSMAPLIALCDGRLYDQIDVAAHPDTEMVILCDLQTTPNESADLVSHRGDGSSAYPLRVGVTCLRLVRDYVAVQSRPESTTILHVFPLVFYCTSQKRATDIGWCIRYLKRVCMDACNVDFMPQFVMTDADKAQF</sequence>
<feature type="region of interest" description="Disordered" evidence="1">
    <location>
        <begin position="1"/>
        <end position="31"/>
    </location>
</feature>
<evidence type="ECO:0000313" key="3">
    <source>
        <dbReference type="Proteomes" id="UP001165121"/>
    </source>
</evidence>
<evidence type="ECO:0000256" key="1">
    <source>
        <dbReference type="SAM" id="MobiDB-lite"/>
    </source>
</evidence>
<accession>A0A9W6TUC3</accession>
<comment type="caution">
    <text evidence="2">The sequence shown here is derived from an EMBL/GenBank/DDBJ whole genome shotgun (WGS) entry which is preliminary data.</text>
</comment>
<name>A0A9W6TUC3_9STRA</name>
<proteinExistence type="predicted"/>
<dbReference type="Proteomes" id="UP001165121">
    <property type="component" value="Unassembled WGS sequence"/>
</dbReference>
<evidence type="ECO:0000313" key="2">
    <source>
        <dbReference type="EMBL" id="GMF20133.1"/>
    </source>
</evidence>
<dbReference type="EMBL" id="BSXT01000187">
    <property type="protein sequence ID" value="GMF20133.1"/>
    <property type="molecule type" value="Genomic_DNA"/>
</dbReference>
<gene>
    <name evidence="2" type="ORF">Pfra01_000229900</name>
</gene>
<keyword evidence="3" id="KW-1185">Reference proteome</keyword>
<organism evidence="2 3">
    <name type="scientific">Phytophthora fragariaefolia</name>
    <dbReference type="NCBI Taxonomy" id="1490495"/>
    <lineage>
        <taxon>Eukaryota</taxon>
        <taxon>Sar</taxon>
        <taxon>Stramenopiles</taxon>
        <taxon>Oomycota</taxon>
        <taxon>Peronosporomycetes</taxon>
        <taxon>Peronosporales</taxon>
        <taxon>Peronosporaceae</taxon>
        <taxon>Phytophthora</taxon>
    </lineage>
</organism>
<reference evidence="2" key="1">
    <citation type="submission" date="2023-04" db="EMBL/GenBank/DDBJ databases">
        <title>Phytophthora fragariaefolia NBRC 109709.</title>
        <authorList>
            <person name="Ichikawa N."/>
            <person name="Sato H."/>
            <person name="Tonouchi N."/>
        </authorList>
    </citation>
    <scope>NUCLEOTIDE SEQUENCE</scope>
    <source>
        <strain evidence="2">NBRC 109709</strain>
    </source>
</reference>
<protein>
    <submittedName>
        <fullName evidence="2">Unnamed protein product</fullName>
    </submittedName>
</protein>
<dbReference type="AlphaFoldDB" id="A0A9W6TUC3"/>